<protein>
    <submittedName>
        <fullName evidence="1">Uncharacterized protein</fullName>
    </submittedName>
</protein>
<reference evidence="1 2" key="1">
    <citation type="submission" date="2014-04" db="EMBL/GenBank/DDBJ databases">
        <title>Evolutionary Origins and Diversification of the Mycorrhizal Mutualists.</title>
        <authorList>
            <consortium name="DOE Joint Genome Institute"/>
            <consortium name="Mycorrhizal Genomics Consortium"/>
            <person name="Kohler A."/>
            <person name="Kuo A."/>
            <person name="Nagy L.G."/>
            <person name="Floudas D."/>
            <person name="Copeland A."/>
            <person name="Barry K.W."/>
            <person name="Cichocki N."/>
            <person name="Veneault-Fourrey C."/>
            <person name="LaButti K."/>
            <person name="Lindquist E.A."/>
            <person name="Lipzen A."/>
            <person name="Lundell T."/>
            <person name="Morin E."/>
            <person name="Murat C."/>
            <person name="Riley R."/>
            <person name="Ohm R."/>
            <person name="Sun H."/>
            <person name="Tunlid A."/>
            <person name="Henrissat B."/>
            <person name="Grigoriev I.V."/>
            <person name="Hibbett D.S."/>
            <person name="Martin F."/>
        </authorList>
    </citation>
    <scope>NUCLEOTIDE SEQUENCE [LARGE SCALE GENOMIC DNA]</scope>
    <source>
        <strain evidence="1 2">FD-317 M1</strain>
    </source>
</reference>
<organism evidence="1 2">
    <name type="scientific">Collybiopsis luxurians FD-317 M1</name>
    <dbReference type="NCBI Taxonomy" id="944289"/>
    <lineage>
        <taxon>Eukaryota</taxon>
        <taxon>Fungi</taxon>
        <taxon>Dikarya</taxon>
        <taxon>Basidiomycota</taxon>
        <taxon>Agaricomycotina</taxon>
        <taxon>Agaricomycetes</taxon>
        <taxon>Agaricomycetidae</taxon>
        <taxon>Agaricales</taxon>
        <taxon>Marasmiineae</taxon>
        <taxon>Omphalotaceae</taxon>
        <taxon>Collybiopsis</taxon>
        <taxon>Collybiopsis luxurians</taxon>
    </lineage>
</organism>
<dbReference type="Proteomes" id="UP000053593">
    <property type="component" value="Unassembled WGS sequence"/>
</dbReference>
<dbReference type="AlphaFoldDB" id="A0A0D0BW91"/>
<evidence type="ECO:0000313" key="1">
    <source>
        <dbReference type="EMBL" id="KIK53929.1"/>
    </source>
</evidence>
<name>A0A0D0BW91_9AGAR</name>
<accession>A0A0D0BW91</accession>
<dbReference type="HOGENOM" id="CLU_1532739_0_0_1"/>
<proteinExistence type="predicted"/>
<dbReference type="EMBL" id="KN834822">
    <property type="protein sequence ID" value="KIK53929.1"/>
    <property type="molecule type" value="Genomic_DNA"/>
</dbReference>
<keyword evidence="2" id="KW-1185">Reference proteome</keyword>
<gene>
    <name evidence="1" type="ORF">GYMLUDRAFT_922649</name>
</gene>
<sequence length="175" mass="19661">MPVDPLVASTTAFDSAFSTASNSYASFPIPSPRSQSHLCPFRSLGSKQDTCRNERESNCSRTVDLTQERIGTHRKRESKDSVRTLYTGKGVYTSFPSLFFADTSFIALLHGMIRSDRRGLLVFHCMQPPSLIYLIRPNVEYLASSVQVNFYALAFFCPIRSACRKVSQILINYPS</sequence>
<evidence type="ECO:0000313" key="2">
    <source>
        <dbReference type="Proteomes" id="UP000053593"/>
    </source>
</evidence>